<evidence type="ECO:0000313" key="3">
    <source>
        <dbReference type="Proteomes" id="UP000323067"/>
    </source>
</evidence>
<accession>A0A2H4SDY9</accession>
<dbReference type="VEuPathDB" id="FungiDB:A9K55_006555"/>
<sequence length="520" mass="59469">MSSTKKPAIGSRYFPWDNLPSEIKPTIIDLVAKDNWPCGALATVSREFQRLIEPHTFQSITVTPARIAEFGKMTARNQHHVQNLWLSLELQPYICGDCLENDDEAVVILLTATLAAARQECAIITNTIRWLFSHLRTWSLDRRQGKGLVLDISAHCTSDREHAFSYLTSEPYWRAGDAAWIDRHEAILRDNSPWVRQTGCEMRIVEWHQLHSCFREVFPVPLPANIREFWDDMPKVPLITTIMIRQQNRRRWSPGILGRILSCCPNVQELIYEPWREWFPTRQYRADEDSNLLFESLPALRSLVVFENFNETYADAMRQRALRSLPATPRRLVRASLGVEEFSASFLVEAAGFLRSSLESGCVWPNLTSFAMTSRLLTDDMPQGGSPRIQRLLWNAAAAARRMPNLRVMELWHGQEGRAVVFRYQPSAHDGGPASVVCRGTRATYLSDRVRQAWRDTAVHGRSAGVTFRQERLDGKLVTSHAAAISMLQLVSRVIQPISLQQTHQEIAMRQRLRVMGLET</sequence>
<dbReference type="OrthoDB" id="4802432at2759"/>
<dbReference type="Pfam" id="PF20183">
    <property type="entry name" value="DUF6546"/>
    <property type="match status" value="1"/>
</dbReference>
<dbReference type="InterPro" id="IPR046676">
    <property type="entry name" value="DUF6546"/>
</dbReference>
<evidence type="ECO:0000313" key="2">
    <source>
        <dbReference type="EMBL" id="ATY61316.1"/>
    </source>
</evidence>
<organism evidence="2 3">
    <name type="scientific">Cordyceps militaris</name>
    <name type="common">Caterpillar fungus</name>
    <name type="synonym">Clavaria militaris</name>
    <dbReference type="NCBI Taxonomy" id="73501"/>
    <lineage>
        <taxon>Eukaryota</taxon>
        <taxon>Fungi</taxon>
        <taxon>Dikarya</taxon>
        <taxon>Ascomycota</taxon>
        <taxon>Pezizomycotina</taxon>
        <taxon>Sordariomycetes</taxon>
        <taxon>Hypocreomycetidae</taxon>
        <taxon>Hypocreales</taxon>
        <taxon>Cordycipitaceae</taxon>
        <taxon>Cordyceps</taxon>
    </lineage>
</organism>
<feature type="domain" description="DUF6546" evidence="1">
    <location>
        <begin position="297"/>
        <end position="496"/>
    </location>
</feature>
<name>A0A2H4SDY9_CORMI</name>
<protein>
    <recommendedName>
        <fullName evidence="1">DUF6546 domain-containing protein</fullName>
    </recommendedName>
</protein>
<dbReference type="AlphaFoldDB" id="A0A2H4SDY9"/>
<proteinExistence type="predicted"/>
<dbReference type="VEuPathDB" id="FungiDB:CCM_02364"/>
<reference evidence="2 3" key="1">
    <citation type="journal article" date="2017" name="BMC Genomics">
        <title>Chromosome level assembly and secondary metabolite potential of the parasitic fungus Cordyceps militaris.</title>
        <authorList>
            <person name="Kramer G.J."/>
            <person name="Nodwell J.R."/>
        </authorList>
    </citation>
    <scope>NUCLEOTIDE SEQUENCE [LARGE SCALE GENOMIC DNA]</scope>
    <source>
        <strain evidence="2 3">ATCC 34164</strain>
    </source>
</reference>
<gene>
    <name evidence="2" type="ORF">A9K55_006555</name>
</gene>
<dbReference type="Proteomes" id="UP000323067">
    <property type="component" value="Chromosome vi"/>
</dbReference>
<dbReference type="EMBL" id="CP023323">
    <property type="protein sequence ID" value="ATY61316.1"/>
    <property type="molecule type" value="Genomic_DNA"/>
</dbReference>
<evidence type="ECO:0000259" key="1">
    <source>
        <dbReference type="Pfam" id="PF20183"/>
    </source>
</evidence>